<evidence type="ECO:0000313" key="6">
    <source>
        <dbReference type="EMBL" id="GIP18202.1"/>
    </source>
</evidence>
<sequence>MKHKLMLGRYIEGYSLLHRLDPRSKLAGMFLFIAAVFLIDSYITLSIGFAFTIMIMILSKIPLTYYARAVKPLLLLIAFITLFHIFFHSEGARLLKAGVLTVYSGGLEKGIVAAGRMTLFISFAAVLSFTTQPDRIAGALSSFLRPLQKLGLPVDRLALMLSLSLRFVPTIFEEAERIWKAQVSRGFSLAGQPFKEKARRIIALLVPVTVSAFRRAESLADAMEARSYRLGAPRTQYRQMSWQQIDTLFLLSFALPLYFISLLN</sequence>
<dbReference type="EMBL" id="BOSE01000008">
    <property type="protein sequence ID" value="GIP18202.1"/>
    <property type="molecule type" value="Genomic_DNA"/>
</dbReference>
<evidence type="ECO:0000256" key="2">
    <source>
        <dbReference type="ARBA" id="ARBA00022692"/>
    </source>
</evidence>
<evidence type="ECO:0000313" key="7">
    <source>
        <dbReference type="Proteomes" id="UP000683139"/>
    </source>
</evidence>
<keyword evidence="7" id="KW-1185">Reference proteome</keyword>
<evidence type="ECO:0000256" key="3">
    <source>
        <dbReference type="ARBA" id="ARBA00022989"/>
    </source>
</evidence>
<protein>
    <submittedName>
        <fullName evidence="6">Energy-coupling factor transporter transmembrane protein EcfT</fullName>
    </submittedName>
</protein>
<name>A0A920CVJ0_9BACL</name>
<organism evidence="6 7">
    <name type="scientific">Paenibacillus montaniterrae</name>
    <dbReference type="NCBI Taxonomy" id="429341"/>
    <lineage>
        <taxon>Bacteria</taxon>
        <taxon>Bacillati</taxon>
        <taxon>Bacillota</taxon>
        <taxon>Bacilli</taxon>
        <taxon>Bacillales</taxon>
        <taxon>Paenibacillaceae</taxon>
        <taxon>Paenibacillus</taxon>
    </lineage>
</organism>
<dbReference type="GO" id="GO:0005886">
    <property type="term" value="C:plasma membrane"/>
    <property type="evidence" value="ECO:0007669"/>
    <property type="project" value="TreeGrafter"/>
</dbReference>
<keyword evidence="3 5" id="KW-1133">Transmembrane helix</keyword>
<evidence type="ECO:0000256" key="1">
    <source>
        <dbReference type="ARBA" id="ARBA00004141"/>
    </source>
</evidence>
<keyword evidence="2 5" id="KW-0812">Transmembrane</keyword>
<feature type="transmembrane region" description="Helical" evidence="5">
    <location>
        <begin position="26"/>
        <end position="59"/>
    </location>
</feature>
<proteinExistence type="predicted"/>
<dbReference type="AlphaFoldDB" id="A0A920CVJ0"/>
<dbReference type="Pfam" id="PF02361">
    <property type="entry name" value="CbiQ"/>
    <property type="match status" value="1"/>
</dbReference>
<dbReference type="RefSeq" id="WP_213518373.1">
    <property type="nucleotide sequence ID" value="NZ_BOSE01000008.1"/>
</dbReference>
<dbReference type="Proteomes" id="UP000683139">
    <property type="component" value="Unassembled WGS sequence"/>
</dbReference>
<reference evidence="6" key="1">
    <citation type="submission" date="2021-03" db="EMBL/GenBank/DDBJ databases">
        <title>Antimicrobial resistance genes in bacteria isolated from Japanese honey, and their potential for conferring macrolide and lincosamide resistance in the American foulbrood pathogen Paenibacillus larvae.</title>
        <authorList>
            <person name="Okamoto M."/>
            <person name="Kumagai M."/>
            <person name="Kanamori H."/>
            <person name="Takamatsu D."/>
        </authorList>
    </citation>
    <scope>NUCLEOTIDE SEQUENCE</scope>
    <source>
        <strain evidence="6">J40TS1</strain>
    </source>
</reference>
<comment type="caution">
    <text evidence="6">The sequence shown here is derived from an EMBL/GenBank/DDBJ whole genome shotgun (WGS) entry which is preliminary data.</text>
</comment>
<accession>A0A920CVJ0</accession>
<comment type="subcellular location">
    <subcellularLocation>
        <location evidence="1">Membrane</location>
        <topology evidence="1">Multi-pass membrane protein</topology>
    </subcellularLocation>
</comment>
<dbReference type="PANTHER" id="PTHR33514">
    <property type="entry name" value="PROTEIN ABCI12, CHLOROPLASTIC"/>
    <property type="match status" value="1"/>
</dbReference>
<dbReference type="PANTHER" id="PTHR33514:SF13">
    <property type="entry name" value="PROTEIN ABCI12, CHLOROPLASTIC"/>
    <property type="match status" value="1"/>
</dbReference>
<evidence type="ECO:0000256" key="5">
    <source>
        <dbReference type="SAM" id="Phobius"/>
    </source>
</evidence>
<keyword evidence="4 5" id="KW-0472">Membrane</keyword>
<gene>
    <name evidence="6" type="primary">ecfT</name>
    <name evidence="6" type="ORF">J40TS1_38440</name>
</gene>
<feature type="transmembrane region" description="Helical" evidence="5">
    <location>
        <begin position="65"/>
        <end position="87"/>
    </location>
</feature>
<evidence type="ECO:0000256" key="4">
    <source>
        <dbReference type="ARBA" id="ARBA00023136"/>
    </source>
</evidence>
<dbReference type="CDD" id="cd16914">
    <property type="entry name" value="EcfT"/>
    <property type="match status" value="1"/>
</dbReference>
<feature type="transmembrane region" description="Helical" evidence="5">
    <location>
        <begin position="245"/>
        <end position="263"/>
    </location>
</feature>
<dbReference type="InterPro" id="IPR003339">
    <property type="entry name" value="ABC/ECF_trnsptr_transmembrane"/>
</dbReference>